<keyword evidence="3" id="KW-1185">Reference proteome</keyword>
<reference evidence="2 3" key="1">
    <citation type="submission" date="2022-06" db="EMBL/GenBank/DDBJ databases">
        <title>Genomic Encyclopedia of Archaeal and Bacterial Type Strains, Phase II (KMG-II): from individual species to whole genera.</title>
        <authorList>
            <person name="Goeker M."/>
        </authorList>
    </citation>
    <scope>NUCLEOTIDE SEQUENCE [LARGE SCALE GENOMIC DNA]</scope>
    <source>
        <strain evidence="2 3">DSM 40477</strain>
    </source>
</reference>
<protein>
    <submittedName>
        <fullName evidence="2">Nucleotidyltransferase domain</fullName>
    </submittedName>
</protein>
<organism evidence="2 3">
    <name type="scientific">Streptoalloteichus tenebrarius (strain ATCC 17920 / DSM 40477 / JCM 4838 / CBS 697.72 / NBRC 16177 / NCIMB 11028 / NRRL B-12390 / A12253. 1 / ISP 5477)</name>
    <name type="common">Streptomyces tenebrarius</name>
    <dbReference type="NCBI Taxonomy" id="1933"/>
    <lineage>
        <taxon>Bacteria</taxon>
        <taxon>Bacillati</taxon>
        <taxon>Actinomycetota</taxon>
        <taxon>Actinomycetes</taxon>
        <taxon>Pseudonocardiales</taxon>
        <taxon>Pseudonocardiaceae</taxon>
        <taxon>Streptoalloteichus</taxon>
    </lineage>
</organism>
<proteinExistence type="predicted"/>
<evidence type="ECO:0000313" key="3">
    <source>
        <dbReference type="Proteomes" id="UP001205311"/>
    </source>
</evidence>
<evidence type="ECO:0000256" key="1">
    <source>
        <dbReference type="SAM" id="MobiDB-lite"/>
    </source>
</evidence>
<accession>A0ABT1HS04</accession>
<dbReference type="InterPro" id="IPR043519">
    <property type="entry name" value="NT_sf"/>
</dbReference>
<sequence length="245" mass="27338">MRLSKNQVIEGLPASRARDLMRRFQHVPGYLEDAAQVLGTDEAEAEAVLTRFSEAGYLEVAPLQPGVPSWITTVRGNALANATFARPITRATAQRHLDGFLARVRTYNADRRKPYTVARVVVFGSYLDQSQDRLSDLDLAIQVVRRGGTDEFRARCHAVVADSGRQFSSSHDRLFWPLRELVLYLRDRKAAISLTDEDITTVTDRWACVYDVRGDEDAEQPPAEAVQPPAEAMQPSAEAMVTHQA</sequence>
<dbReference type="SUPFAM" id="SSF81301">
    <property type="entry name" value="Nucleotidyltransferase"/>
    <property type="match status" value="1"/>
</dbReference>
<dbReference type="Proteomes" id="UP001205311">
    <property type="component" value="Unassembled WGS sequence"/>
</dbReference>
<dbReference type="Gene3D" id="3.30.460.10">
    <property type="entry name" value="Beta Polymerase, domain 2"/>
    <property type="match status" value="1"/>
</dbReference>
<gene>
    <name evidence="2" type="ORF">LX15_001994</name>
</gene>
<feature type="compositionally biased region" description="Low complexity" evidence="1">
    <location>
        <begin position="220"/>
        <end position="235"/>
    </location>
</feature>
<dbReference type="CDD" id="cd05403">
    <property type="entry name" value="NT_KNTase_like"/>
    <property type="match status" value="1"/>
</dbReference>
<dbReference type="EMBL" id="JAMTCP010000007">
    <property type="protein sequence ID" value="MCP2258300.1"/>
    <property type="molecule type" value="Genomic_DNA"/>
</dbReference>
<evidence type="ECO:0000313" key="2">
    <source>
        <dbReference type="EMBL" id="MCP2258300.1"/>
    </source>
</evidence>
<comment type="caution">
    <text evidence="2">The sequence shown here is derived from an EMBL/GenBank/DDBJ whole genome shotgun (WGS) entry which is preliminary data.</text>
</comment>
<feature type="region of interest" description="Disordered" evidence="1">
    <location>
        <begin position="216"/>
        <end position="245"/>
    </location>
</feature>
<name>A0ABT1HS04_STRSD</name>